<comment type="caution">
    <text evidence="1">The sequence shown here is derived from an EMBL/GenBank/DDBJ whole genome shotgun (WGS) entry which is preliminary data.</text>
</comment>
<proteinExistence type="predicted"/>
<evidence type="ECO:0000313" key="1">
    <source>
        <dbReference type="EMBL" id="KKK52075.1"/>
    </source>
</evidence>
<dbReference type="AlphaFoldDB" id="A0A0F8WUI8"/>
<protein>
    <submittedName>
        <fullName evidence="1">Uncharacterized protein</fullName>
    </submittedName>
</protein>
<dbReference type="EMBL" id="LAZR01067201">
    <property type="protein sequence ID" value="KKK52075.1"/>
    <property type="molecule type" value="Genomic_DNA"/>
</dbReference>
<reference evidence="1" key="1">
    <citation type="journal article" date="2015" name="Nature">
        <title>Complex archaea that bridge the gap between prokaryotes and eukaryotes.</title>
        <authorList>
            <person name="Spang A."/>
            <person name="Saw J.H."/>
            <person name="Jorgensen S.L."/>
            <person name="Zaremba-Niedzwiedzka K."/>
            <person name="Martijn J."/>
            <person name="Lind A.E."/>
            <person name="van Eijk R."/>
            <person name="Schleper C."/>
            <person name="Guy L."/>
            <person name="Ettema T.J."/>
        </authorList>
    </citation>
    <scope>NUCLEOTIDE SEQUENCE</scope>
</reference>
<feature type="non-terminal residue" evidence="1">
    <location>
        <position position="1"/>
    </location>
</feature>
<gene>
    <name evidence="1" type="ORF">LCGC14_3108560</name>
</gene>
<accession>A0A0F8WUI8</accession>
<sequence>LKRSYENIGRVFTMRDGQIVNRWTDLKDILSRKLITGSYAISFGWNSHGFGKGRGFLLEEILLVAHGSGHNDTIVTVERKIQQVML</sequence>
<name>A0A0F8WUI8_9ZZZZ</name>
<organism evidence="1">
    <name type="scientific">marine sediment metagenome</name>
    <dbReference type="NCBI Taxonomy" id="412755"/>
    <lineage>
        <taxon>unclassified sequences</taxon>
        <taxon>metagenomes</taxon>
        <taxon>ecological metagenomes</taxon>
    </lineage>
</organism>